<dbReference type="InterPro" id="IPR052912">
    <property type="entry name" value="UPF0111_domain"/>
</dbReference>
<dbReference type="AlphaFoldDB" id="A0A7U6JH73"/>
<keyword evidence="2" id="KW-1185">Reference proteome</keyword>
<evidence type="ECO:0000313" key="2">
    <source>
        <dbReference type="Proteomes" id="UP000031631"/>
    </source>
</evidence>
<organism evidence="1 2">
    <name type="scientific">Thiolapillus brandeum</name>
    <dbReference type="NCBI Taxonomy" id="1076588"/>
    <lineage>
        <taxon>Bacteria</taxon>
        <taxon>Pseudomonadati</taxon>
        <taxon>Pseudomonadota</taxon>
        <taxon>Gammaproteobacteria</taxon>
        <taxon>Chromatiales</taxon>
        <taxon>Sedimenticolaceae</taxon>
        <taxon>Thiolapillus</taxon>
    </lineage>
</organism>
<evidence type="ECO:0008006" key="3">
    <source>
        <dbReference type="Google" id="ProtNLM"/>
    </source>
</evidence>
<reference evidence="1 2" key="1">
    <citation type="journal article" date="2014" name="PLoS ONE">
        <title>Physiological and genomic features of a novel sulfur-oxidizing gammaproteobacterium belonging to a previously uncultivated symbiotic lineage isolated from a hydrothermal vent.</title>
        <authorList>
            <person name="Nunoura T."/>
            <person name="Takaki Y."/>
            <person name="Kazama H."/>
            <person name="Kakuta J."/>
            <person name="Shimamura S."/>
            <person name="Makita H."/>
            <person name="Hirai M."/>
            <person name="Miyazaki M."/>
            <person name="Takai K."/>
        </authorList>
    </citation>
    <scope>NUCLEOTIDE SEQUENCE [LARGE SCALE GENOMIC DNA]</scope>
    <source>
        <strain evidence="1 2">Hiromi1</strain>
    </source>
</reference>
<dbReference type="InterPro" id="IPR038078">
    <property type="entry name" value="PhoU-like_sf"/>
</dbReference>
<dbReference type="Proteomes" id="UP000031631">
    <property type="component" value="Chromosome"/>
</dbReference>
<gene>
    <name evidence="1" type="ORF">TBH_C1102</name>
</gene>
<accession>A0A7U6JH73</accession>
<protein>
    <recommendedName>
        <fullName evidence="3">DUF47 family protein</fullName>
    </recommendedName>
</protein>
<sequence>MESRMSFIRKYILPKEIDFNAYLLDQARLGHVVVADLYRIGTRDLPISDENIHRITQRAEKLKSRNMEELLDVFITPYDKESIYRMITQLDWLILSVKHFFLEVRSYNIHCLGDYEPILKILVTMSTDLEQGIAALEGRKLPAITKPISRIHLAYDQVVESCARTTARLLSEEDCKHIIKHKDILAQLKEIGKRIQVTANTLEDMAIKVI</sequence>
<name>A0A7U6JH73_9GAMM</name>
<dbReference type="PANTHER" id="PTHR37298:SF1">
    <property type="entry name" value="UPF0111 PROTEIN YKAA"/>
    <property type="match status" value="1"/>
</dbReference>
<dbReference type="Gene3D" id="1.20.58.220">
    <property type="entry name" value="Phosphate transport system protein phou homolog 2, domain 2"/>
    <property type="match status" value="1"/>
</dbReference>
<dbReference type="PANTHER" id="PTHR37298">
    <property type="entry name" value="UPF0111 PROTEIN YKAA"/>
    <property type="match status" value="1"/>
</dbReference>
<proteinExistence type="predicted"/>
<dbReference type="EMBL" id="AP012273">
    <property type="protein sequence ID" value="BAO44031.1"/>
    <property type="molecule type" value="Genomic_DNA"/>
</dbReference>
<evidence type="ECO:0000313" key="1">
    <source>
        <dbReference type="EMBL" id="BAO44031.1"/>
    </source>
</evidence>
<dbReference type="KEGG" id="tbn:TBH_C1102"/>